<feature type="region of interest" description="Disordered" evidence="2">
    <location>
        <begin position="1"/>
        <end position="21"/>
    </location>
</feature>
<dbReference type="EnsemblProtists" id="EKX46727">
    <property type="protein sequence ID" value="EKX46727"/>
    <property type="gene ID" value="GUITHDRAFT_107504"/>
</dbReference>
<evidence type="ECO:0000313" key="7">
    <source>
        <dbReference type="Proteomes" id="UP000011087"/>
    </source>
</evidence>
<dbReference type="HOGENOM" id="CLU_542342_0_0_1"/>
<evidence type="ECO:0000256" key="1">
    <source>
        <dbReference type="ARBA" id="ARBA00022896"/>
    </source>
</evidence>
<proteinExistence type="predicted"/>
<dbReference type="InterPro" id="IPR043044">
    <property type="entry name" value="TPA1/Ofd1_C"/>
</dbReference>
<dbReference type="Pfam" id="PF10637">
    <property type="entry name" value="Ofd1_CTDD"/>
    <property type="match status" value="2"/>
</dbReference>
<reference evidence="6" key="3">
    <citation type="submission" date="2015-06" db="UniProtKB">
        <authorList>
            <consortium name="EnsemblProtists"/>
        </authorList>
    </citation>
    <scope>IDENTIFICATION</scope>
</reference>
<dbReference type="InterPro" id="IPR051842">
    <property type="entry name" value="uS12_prolyl_hydroxylase"/>
</dbReference>
<dbReference type="GO" id="GO:0016706">
    <property type="term" value="F:2-oxoglutarate-dependent dioxygenase activity"/>
    <property type="evidence" value="ECO:0007669"/>
    <property type="project" value="InterPro"/>
</dbReference>
<keyword evidence="1" id="KW-0847">Vitamin C</keyword>
<dbReference type="GO" id="GO:0005506">
    <property type="term" value="F:iron ion binding"/>
    <property type="evidence" value="ECO:0007669"/>
    <property type="project" value="InterPro"/>
</dbReference>
<dbReference type="InterPro" id="IPR019601">
    <property type="entry name" value="Oxoglutarate/Fe-dep_Oase_C"/>
</dbReference>
<dbReference type="GO" id="GO:0031418">
    <property type="term" value="F:L-ascorbic acid binding"/>
    <property type="evidence" value="ECO:0007669"/>
    <property type="project" value="UniProtKB-KW"/>
</dbReference>
<dbReference type="Gene3D" id="2.60.120.620">
    <property type="entry name" value="q2cbj1_9rhob like domain"/>
    <property type="match status" value="1"/>
</dbReference>
<dbReference type="PaxDb" id="55529-EKX46727"/>
<keyword evidence="7" id="KW-1185">Reference proteome</keyword>
<dbReference type="OrthoDB" id="430522at2759"/>
<feature type="domain" description="Oxoglutarate/iron-dependent oxygenase C-terminal degradation" evidence="3">
    <location>
        <begin position="280"/>
        <end position="326"/>
    </location>
</feature>
<gene>
    <name evidence="5" type="ORF">GUITHDRAFT_107504</name>
</gene>
<evidence type="ECO:0000259" key="4">
    <source>
        <dbReference type="Pfam" id="PF13661"/>
    </source>
</evidence>
<dbReference type="PANTHER" id="PTHR12117">
    <property type="entry name" value="HISTONE ACETYLTRANSFERASE COMPLEX"/>
    <property type="match status" value="1"/>
</dbReference>
<feature type="domain" description="Oxoglutarate/iron-dependent oxygenase C-terminal degradation" evidence="3">
    <location>
        <begin position="338"/>
        <end position="502"/>
    </location>
</feature>
<dbReference type="OMA" id="HDHEILY"/>
<evidence type="ECO:0000313" key="5">
    <source>
        <dbReference type="EMBL" id="EKX46727.1"/>
    </source>
</evidence>
<dbReference type="KEGG" id="gtt:GUITHDRAFT_107504"/>
<dbReference type="InterPro" id="IPR039558">
    <property type="entry name" value="TPA1/OFD1_N"/>
</dbReference>
<dbReference type="AlphaFoldDB" id="L1JEJ5"/>
<reference evidence="5 7" key="1">
    <citation type="journal article" date="2012" name="Nature">
        <title>Algal genomes reveal evolutionary mosaicism and the fate of nucleomorphs.</title>
        <authorList>
            <consortium name="DOE Joint Genome Institute"/>
            <person name="Curtis B.A."/>
            <person name="Tanifuji G."/>
            <person name="Burki F."/>
            <person name="Gruber A."/>
            <person name="Irimia M."/>
            <person name="Maruyama S."/>
            <person name="Arias M.C."/>
            <person name="Ball S.G."/>
            <person name="Gile G.H."/>
            <person name="Hirakawa Y."/>
            <person name="Hopkins J.F."/>
            <person name="Kuo A."/>
            <person name="Rensing S.A."/>
            <person name="Schmutz J."/>
            <person name="Symeonidi A."/>
            <person name="Elias M."/>
            <person name="Eveleigh R.J."/>
            <person name="Herman E.K."/>
            <person name="Klute M.J."/>
            <person name="Nakayama T."/>
            <person name="Obornik M."/>
            <person name="Reyes-Prieto A."/>
            <person name="Armbrust E.V."/>
            <person name="Aves S.J."/>
            <person name="Beiko R.G."/>
            <person name="Coutinho P."/>
            <person name="Dacks J.B."/>
            <person name="Durnford D.G."/>
            <person name="Fast N.M."/>
            <person name="Green B.R."/>
            <person name="Grisdale C.J."/>
            <person name="Hempel F."/>
            <person name="Henrissat B."/>
            <person name="Hoppner M.P."/>
            <person name="Ishida K."/>
            <person name="Kim E."/>
            <person name="Koreny L."/>
            <person name="Kroth P.G."/>
            <person name="Liu Y."/>
            <person name="Malik S.B."/>
            <person name="Maier U.G."/>
            <person name="McRose D."/>
            <person name="Mock T."/>
            <person name="Neilson J.A."/>
            <person name="Onodera N.T."/>
            <person name="Poole A.M."/>
            <person name="Pritham E.J."/>
            <person name="Richards T.A."/>
            <person name="Rocap G."/>
            <person name="Roy S.W."/>
            <person name="Sarai C."/>
            <person name="Schaack S."/>
            <person name="Shirato S."/>
            <person name="Slamovits C.H."/>
            <person name="Spencer D.F."/>
            <person name="Suzuki S."/>
            <person name="Worden A.Z."/>
            <person name="Zauner S."/>
            <person name="Barry K."/>
            <person name="Bell C."/>
            <person name="Bharti A.K."/>
            <person name="Crow J.A."/>
            <person name="Grimwood J."/>
            <person name="Kramer R."/>
            <person name="Lindquist E."/>
            <person name="Lucas S."/>
            <person name="Salamov A."/>
            <person name="McFadden G.I."/>
            <person name="Lane C.E."/>
            <person name="Keeling P.J."/>
            <person name="Gray M.W."/>
            <person name="Grigoriev I.V."/>
            <person name="Archibald J.M."/>
        </authorList>
    </citation>
    <scope>NUCLEOTIDE SEQUENCE</scope>
    <source>
        <strain evidence="5 7">CCMP2712</strain>
    </source>
</reference>
<protein>
    <submittedName>
        <fullName evidence="5 6">Uncharacterized protein</fullName>
    </submittedName>
</protein>
<dbReference type="Pfam" id="PF13661">
    <property type="entry name" value="2OG-FeII_Oxy_4"/>
    <property type="match status" value="1"/>
</dbReference>
<dbReference type="eggNOG" id="KOG3844">
    <property type="taxonomic scope" value="Eukaryota"/>
</dbReference>
<dbReference type="RefSeq" id="XP_005833707.1">
    <property type="nucleotide sequence ID" value="XM_005833650.1"/>
</dbReference>
<sequence length="503" mass="56666">MKRGAKGIGSVAKRRREEERKEVENASFFDQNMFSAESVQKFQKEYTECKPFKHILIQNVCNPETLKGALDQALENMKADLRESDCFKVYQTKNFQDVDDNELQTIKKIMALKQTIYGEEFLRSVQEITGSAALSDKVDFSAYILNEGCHILPNNEMWLTGSRAIGFLLFMTPESEEWGESDGGFLELYPQSEQGGADCIPTKLIAPKWNSMLLFEAGHFFGFQEVCVPDKTLLCLAGWFHRSSDSQDGRKEAPPGTEDALVGAGEFLKHSSDSKINEEEKEFLSQYVNPKYLDEEVISQISSQFEEDSFVELKDFLVANELKAIKHVKYLFQLDNSIDKENKRVSYTEGADESAKLLMDLKMKLFASDAFAKLVSAFTGSTGVRRKQQNNGSSAVASEDREMCQSKSDMWQSSLIGGYASFVAKDDYKPYIIYEGGASQKGESKSEEEQDDEPFAQATACNNSLFIALRDEGVSNFVKFVSGLAPGSRFDVTYEAKMRYHDE</sequence>
<organism evidence="5">
    <name type="scientific">Guillardia theta (strain CCMP2712)</name>
    <name type="common">Cryptophyte</name>
    <dbReference type="NCBI Taxonomy" id="905079"/>
    <lineage>
        <taxon>Eukaryota</taxon>
        <taxon>Cryptophyceae</taxon>
        <taxon>Pyrenomonadales</taxon>
        <taxon>Geminigeraceae</taxon>
        <taxon>Guillardia</taxon>
    </lineage>
</organism>
<name>L1JEJ5_GUITC</name>
<dbReference type="Proteomes" id="UP000011087">
    <property type="component" value="Unassembled WGS sequence"/>
</dbReference>
<evidence type="ECO:0000259" key="3">
    <source>
        <dbReference type="Pfam" id="PF10637"/>
    </source>
</evidence>
<dbReference type="STRING" id="905079.L1JEJ5"/>
<dbReference type="Gene3D" id="3.60.130.20">
    <property type="entry name" value="Oxoglutarate/iron-dependent oxygenase, C-terminal degradation domain"/>
    <property type="match status" value="1"/>
</dbReference>
<dbReference type="GeneID" id="17303395"/>
<accession>L1JEJ5</accession>
<dbReference type="EMBL" id="JH992993">
    <property type="protein sequence ID" value="EKX46727.1"/>
    <property type="molecule type" value="Genomic_DNA"/>
</dbReference>
<evidence type="ECO:0000313" key="6">
    <source>
        <dbReference type="EnsemblProtists" id="EKX46727"/>
    </source>
</evidence>
<feature type="domain" description="Prolyl 3,4-dihydroxylase TPA1/OFD1 N-terminal" evidence="4">
    <location>
        <begin position="146"/>
        <end position="241"/>
    </location>
</feature>
<dbReference type="PANTHER" id="PTHR12117:SF0">
    <property type="entry name" value="PROLYL 3-HYDROXYLASE OGFOD1"/>
    <property type="match status" value="1"/>
</dbReference>
<reference evidence="7" key="2">
    <citation type="submission" date="2012-11" db="EMBL/GenBank/DDBJ databases">
        <authorList>
            <person name="Kuo A."/>
            <person name="Curtis B.A."/>
            <person name="Tanifuji G."/>
            <person name="Burki F."/>
            <person name="Gruber A."/>
            <person name="Irimia M."/>
            <person name="Maruyama S."/>
            <person name="Arias M.C."/>
            <person name="Ball S.G."/>
            <person name="Gile G.H."/>
            <person name="Hirakawa Y."/>
            <person name="Hopkins J.F."/>
            <person name="Rensing S.A."/>
            <person name="Schmutz J."/>
            <person name="Symeonidi A."/>
            <person name="Elias M."/>
            <person name="Eveleigh R.J."/>
            <person name="Herman E.K."/>
            <person name="Klute M.J."/>
            <person name="Nakayama T."/>
            <person name="Obornik M."/>
            <person name="Reyes-Prieto A."/>
            <person name="Armbrust E.V."/>
            <person name="Aves S.J."/>
            <person name="Beiko R.G."/>
            <person name="Coutinho P."/>
            <person name="Dacks J.B."/>
            <person name="Durnford D.G."/>
            <person name="Fast N.M."/>
            <person name="Green B.R."/>
            <person name="Grisdale C."/>
            <person name="Hempe F."/>
            <person name="Henrissat B."/>
            <person name="Hoppner M.P."/>
            <person name="Ishida K.-I."/>
            <person name="Kim E."/>
            <person name="Koreny L."/>
            <person name="Kroth P.G."/>
            <person name="Liu Y."/>
            <person name="Malik S.-B."/>
            <person name="Maier U.G."/>
            <person name="McRose D."/>
            <person name="Mock T."/>
            <person name="Neilson J.A."/>
            <person name="Onodera N.T."/>
            <person name="Poole A.M."/>
            <person name="Pritham E.J."/>
            <person name="Richards T.A."/>
            <person name="Rocap G."/>
            <person name="Roy S.W."/>
            <person name="Sarai C."/>
            <person name="Schaack S."/>
            <person name="Shirato S."/>
            <person name="Slamovits C.H."/>
            <person name="Spencer D.F."/>
            <person name="Suzuki S."/>
            <person name="Worden A.Z."/>
            <person name="Zauner S."/>
            <person name="Barry K."/>
            <person name="Bell C."/>
            <person name="Bharti A.K."/>
            <person name="Crow J.A."/>
            <person name="Grimwood J."/>
            <person name="Kramer R."/>
            <person name="Lindquist E."/>
            <person name="Lucas S."/>
            <person name="Salamov A."/>
            <person name="McFadden G.I."/>
            <person name="Lane C.E."/>
            <person name="Keeling P.J."/>
            <person name="Gray M.W."/>
            <person name="Grigoriev I.V."/>
            <person name="Archibald J.M."/>
        </authorList>
    </citation>
    <scope>NUCLEOTIDE SEQUENCE</scope>
    <source>
        <strain evidence="7">CCMP2712</strain>
    </source>
</reference>
<evidence type="ECO:0000256" key="2">
    <source>
        <dbReference type="SAM" id="MobiDB-lite"/>
    </source>
</evidence>